<dbReference type="Gene3D" id="3.40.50.10540">
    <property type="entry name" value="Crotonobetainyl-coa:carnitine coa-transferase, domain 1"/>
    <property type="match status" value="1"/>
</dbReference>
<protein>
    <recommendedName>
        <fullName evidence="3">Carnitine dehydratase</fullName>
    </recommendedName>
</protein>
<accession>A0A382JSB6</accession>
<dbReference type="InterPro" id="IPR050483">
    <property type="entry name" value="CoA-transferase_III_domain"/>
</dbReference>
<evidence type="ECO:0000313" key="2">
    <source>
        <dbReference type="EMBL" id="SVC15364.1"/>
    </source>
</evidence>
<dbReference type="Gene3D" id="3.30.1540.10">
    <property type="entry name" value="formyl-coa transferase, domain 3"/>
    <property type="match status" value="1"/>
</dbReference>
<reference evidence="2" key="1">
    <citation type="submission" date="2018-05" db="EMBL/GenBank/DDBJ databases">
        <authorList>
            <person name="Lanie J.A."/>
            <person name="Ng W.-L."/>
            <person name="Kazmierczak K.M."/>
            <person name="Andrzejewski T.M."/>
            <person name="Davidsen T.M."/>
            <person name="Wayne K.J."/>
            <person name="Tettelin H."/>
            <person name="Glass J.I."/>
            <person name="Rusch D."/>
            <person name="Podicherti R."/>
            <person name="Tsui H.-C.T."/>
            <person name="Winkler M.E."/>
        </authorList>
    </citation>
    <scope>NUCLEOTIDE SEQUENCE</scope>
</reference>
<evidence type="ECO:0000256" key="1">
    <source>
        <dbReference type="ARBA" id="ARBA00022679"/>
    </source>
</evidence>
<sequence>MEKVQQNNKLPLEGLRVLDLATFLASPFSAAILSEFGAEVIKVEQPGSGDPLRKFGTPSKNGDGYCWLSEQRNKRSVTLDIRTEKGGEIFKRLIVGADVLCENFRPGTLEKWGLGPDVLKAINPRLVILRISGYGQTGPYKDRPGFARIAHAFGGLTYLTGEPDGPPLTPGSTSLADYISGLYGALGILLSLRAREDTGRGQEVDVALYESIFRVLDEMAPLYAANGFVRPRLGLGTANVCPHGHFECGDGKWVAIACTSDKMWLRMAEVLGRPKLGPDPRYKTAANRVA</sequence>
<proteinExistence type="predicted"/>
<dbReference type="GO" id="GO:0008410">
    <property type="term" value="F:CoA-transferase activity"/>
    <property type="evidence" value="ECO:0007669"/>
    <property type="project" value="TreeGrafter"/>
</dbReference>
<name>A0A382JSB6_9ZZZZ</name>
<dbReference type="InterPro" id="IPR044855">
    <property type="entry name" value="CoA-Trfase_III_dom3_sf"/>
</dbReference>
<feature type="non-terminal residue" evidence="2">
    <location>
        <position position="290"/>
    </location>
</feature>
<organism evidence="2">
    <name type="scientific">marine metagenome</name>
    <dbReference type="NCBI Taxonomy" id="408172"/>
    <lineage>
        <taxon>unclassified sequences</taxon>
        <taxon>metagenomes</taxon>
        <taxon>ecological metagenomes</taxon>
    </lineage>
</organism>
<dbReference type="PANTHER" id="PTHR48207">
    <property type="entry name" value="SUCCINATE--HYDROXYMETHYLGLUTARATE COA-TRANSFERASE"/>
    <property type="match status" value="1"/>
</dbReference>
<keyword evidence="1" id="KW-0808">Transferase</keyword>
<gene>
    <name evidence="2" type="ORF">METZ01_LOCUS268218</name>
</gene>
<evidence type="ECO:0008006" key="3">
    <source>
        <dbReference type="Google" id="ProtNLM"/>
    </source>
</evidence>
<dbReference type="Pfam" id="PF02515">
    <property type="entry name" value="CoA_transf_3"/>
    <property type="match status" value="1"/>
</dbReference>
<dbReference type="InterPro" id="IPR003673">
    <property type="entry name" value="CoA-Trfase_fam_III"/>
</dbReference>
<dbReference type="PANTHER" id="PTHR48207:SF3">
    <property type="entry name" value="SUCCINATE--HYDROXYMETHYLGLUTARATE COA-TRANSFERASE"/>
    <property type="match status" value="1"/>
</dbReference>
<dbReference type="AlphaFoldDB" id="A0A382JSB6"/>
<dbReference type="EMBL" id="UINC01076315">
    <property type="protein sequence ID" value="SVC15364.1"/>
    <property type="molecule type" value="Genomic_DNA"/>
</dbReference>
<dbReference type="InterPro" id="IPR023606">
    <property type="entry name" value="CoA-Trfase_III_dom_1_sf"/>
</dbReference>
<dbReference type="SUPFAM" id="SSF89796">
    <property type="entry name" value="CoA-transferase family III (CaiB/BaiF)"/>
    <property type="match status" value="1"/>
</dbReference>